<dbReference type="SUPFAM" id="SSF51556">
    <property type="entry name" value="Metallo-dependent hydrolases"/>
    <property type="match status" value="1"/>
</dbReference>
<proteinExistence type="inferred from homology"/>
<dbReference type="HAMAP" id="MF_01518">
    <property type="entry name" value="Adenine_deamin"/>
    <property type="match status" value="1"/>
</dbReference>
<dbReference type="InterPro" id="IPR006680">
    <property type="entry name" value="Amidohydro-rel"/>
</dbReference>
<dbReference type="PANTHER" id="PTHR11113:SF2">
    <property type="entry name" value="ADENINE DEAMINASE"/>
    <property type="match status" value="1"/>
</dbReference>
<dbReference type="EMBL" id="SJPH01000003">
    <property type="protein sequence ID" value="TWT46853.1"/>
    <property type="molecule type" value="Genomic_DNA"/>
</dbReference>
<dbReference type="GO" id="GO:0006146">
    <property type="term" value="P:adenine catabolic process"/>
    <property type="evidence" value="ECO:0007669"/>
    <property type="project" value="InterPro"/>
</dbReference>
<comment type="caution">
    <text evidence="9">The sequence shown here is derived from an EMBL/GenBank/DDBJ whole genome shotgun (WGS) entry which is preliminary data.</text>
</comment>
<comment type="catalytic activity">
    <reaction evidence="5 6">
        <text>adenine + H2O + H(+) = hypoxanthine + NH4(+)</text>
        <dbReference type="Rhea" id="RHEA:23688"/>
        <dbReference type="ChEBI" id="CHEBI:15377"/>
        <dbReference type="ChEBI" id="CHEBI:15378"/>
        <dbReference type="ChEBI" id="CHEBI:16708"/>
        <dbReference type="ChEBI" id="CHEBI:17368"/>
        <dbReference type="ChEBI" id="CHEBI:28938"/>
        <dbReference type="EC" id="3.5.4.2"/>
    </reaction>
</comment>
<evidence type="ECO:0000313" key="10">
    <source>
        <dbReference type="Proteomes" id="UP000318995"/>
    </source>
</evidence>
<dbReference type="EC" id="3.5.4.2" evidence="2 6"/>
<dbReference type="InterPro" id="IPR006679">
    <property type="entry name" value="Adenine_deam"/>
</dbReference>
<evidence type="ECO:0000259" key="8">
    <source>
        <dbReference type="Pfam" id="PF13382"/>
    </source>
</evidence>
<evidence type="ECO:0000256" key="1">
    <source>
        <dbReference type="ARBA" id="ARBA00006773"/>
    </source>
</evidence>
<sequence>MPAEFSLKSNVVDLAAGRVFAAEVRVAQGKIAAIEPLAAGETAEGYLTPGFIDAHVHVESSMLVPTEFARAAVTHGTVGSVSDPHEIGNVLGVAGVEYMLENASHTPFKFCFGAPSCVPATTFETAGATITVADVEALLDNPRIGYLSEMMNFPGVLGGDPECLAKIRAAQERGKPVDGHAPGLRGEQAAAYIAAGMTTDHECFTIEEAQDKLAAGCKIAIREGSAARNFDALQPLIATHPGMVMLCSDDKHPDELALGHINSLVRRAVAAGTDVFAALRAACQTPVEHYRLPVGQLRVGDPADMVLLDSLTEFNALRTWIDGELVAEGGRTLLPRVEPQVANHFVASEVAAEELLLPAMGGENLQVIRAIDGQLITESFSTEPREHAGFVTSDPGRDILKLVVVNRYSKAPPAIAFIRGFGLTEGAIASSVAHDSHNVIAVGVDEVDLSTAINLVMDNQGGLSAASHSSGLAEALPLPVAGLMATGTCQEVGDAYATLDKLAKQWGSPLRAPYMTLSFMALLVIPALKLSDRGLFDGYRFTFTQVLS</sequence>
<reference evidence="9 10" key="1">
    <citation type="submission" date="2019-02" db="EMBL/GenBank/DDBJ databases">
        <title>Deep-cultivation of Planctomycetes and their phenomic and genomic characterization uncovers novel biology.</title>
        <authorList>
            <person name="Wiegand S."/>
            <person name="Jogler M."/>
            <person name="Boedeker C."/>
            <person name="Pinto D."/>
            <person name="Vollmers J."/>
            <person name="Rivas-Marin E."/>
            <person name="Kohn T."/>
            <person name="Peeters S.H."/>
            <person name="Heuer A."/>
            <person name="Rast P."/>
            <person name="Oberbeckmann S."/>
            <person name="Bunk B."/>
            <person name="Jeske O."/>
            <person name="Meyerdierks A."/>
            <person name="Storesund J.E."/>
            <person name="Kallscheuer N."/>
            <person name="Luecker S."/>
            <person name="Lage O.M."/>
            <person name="Pohl T."/>
            <person name="Merkel B.J."/>
            <person name="Hornburger P."/>
            <person name="Mueller R.-W."/>
            <person name="Bruemmer F."/>
            <person name="Labrenz M."/>
            <person name="Spormann A.M."/>
            <person name="Op Den Camp H."/>
            <person name="Overmann J."/>
            <person name="Amann R."/>
            <person name="Jetten M.S.M."/>
            <person name="Mascher T."/>
            <person name="Medema M.H."/>
            <person name="Devos D.P."/>
            <person name="Kaster A.-K."/>
            <person name="Ovreas L."/>
            <person name="Rohde M."/>
            <person name="Galperin M.Y."/>
            <person name="Jogler C."/>
        </authorList>
    </citation>
    <scope>NUCLEOTIDE SEQUENCE [LARGE SCALE GENOMIC DNA]</scope>
    <source>
        <strain evidence="9 10">Pla111</strain>
    </source>
</reference>
<feature type="domain" description="Adenine deaminase C-terminal" evidence="8">
    <location>
        <begin position="374"/>
        <end position="541"/>
    </location>
</feature>
<dbReference type="SUPFAM" id="SSF51338">
    <property type="entry name" value="Composite domain of metallo-dependent hydrolases"/>
    <property type="match status" value="1"/>
</dbReference>
<dbReference type="Pfam" id="PF13382">
    <property type="entry name" value="Adenine_deam_C"/>
    <property type="match status" value="1"/>
</dbReference>
<evidence type="ECO:0000256" key="6">
    <source>
        <dbReference type="HAMAP-Rule" id="MF_01518"/>
    </source>
</evidence>
<evidence type="ECO:0000256" key="3">
    <source>
        <dbReference type="ARBA" id="ARBA00022801"/>
    </source>
</evidence>
<evidence type="ECO:0000256" key="4">
    <source>
        <dbReference type="ARBA" id="ARBA00023211"/>
    </source>
</evidence>
<evidence type="ECO:0000256" key="5">
    <source>
        <dbReference type="ARBA" id="ARBA00047720"/>
    </source>
</evidence>
<dbReference type="CDD" id="cd01295">
    <property type="entry name" value="AdeC"/>
    <property type="match status" value="1"/>
</dbReference>
<evidence type="ECO:0000313" key="9">
    <source>
        <dbReference type="EMBL" id="TWT46853.1"/>
    </source>
</evidence>
<dbReference type="InterPro" id="IPR026912">
    <property type="entry name" value="Adenine_deam_C"/>
</dbReference>
<accession>A0A5C5W997</accession>
<gene>
    <name evidence="6 9" type="primary">ade</name>
    <name evidence="9" type="ORF">Pla111_19550</name>
</gene>
<evidence type="ECO:0000256" key="2">
    <source>
        <dbReference type="ARBA" id="ARBA00012782"/>
    </source>
</evidence>
<dbReference type="GO" id="GO:0000034">
    <property type="term" value="F:adenine deaminase activity"/>
    <property type="evidence" value="ECO:0007669"/>
    <property type="project" value="UniProtKB-UniRule"/>
</dbReference>
<dbReference type="NCBIfam" id="TIGR01178">
    <property type="entry name" value="ade"/>
    <property type="match status" value="1"/>
</dbReference>
<dbReference type="Gene3D" id="2.30.40.10">
    <property type="entry name" value="Urease, subunit C, domain 1"/>
    <property type="match status" value="1"/>
</dbReference>
<keyword evidence="3 6" id="KW-0378">Hydrolase</keyword>
<dbReference type="OrthoDB" id="9775607at2"/>
<dbReference type="InterPro" id="IPR011059">
    <property type="entry name" value="Metal-dep_hydrolase_composite"/>
</dbReference>
<name>A0A5C5W997_9BACT</name>
<comment type="cofactor">
    <cofactor evidence="6">
        <name>Mn(2+)</name>
        <dbReference type="ChEBI" id="CHEBI:29035"/>
    </cofactor>
</comment>
<feature type="domain" description="Amidohydrolase-related" evidence="7">
    <location>
        <begin position="46"/>
        <end position="326"/>
    </location>
</feature>
<evidence type="ECO:0000259" key="7">
    <source>
        <dbReference type="Pfam" id="PF01979"/>
    </source>
</evidence>
<dbReference type="Proteomes" id="UP000318995">
    <property type="component" value="Unassembled WGS sequence"/>
</dbReference>
<comment type="similarity">
    <text evidence="1 6">Belongs to the metallo-dependent hydrolases superfamily. Adenine deaminase family.</text>
</comment>
<protein>
    <recommendedName>
        <fullName evidence="2 6">Adenine deaminase</fullName>
        <shortName evidence="6">Adenase</shortName>
        <shortName evidence="6">Adenine aminase</shortName>
        <ecNumber evidence="2 6">3.5.4.2</ecNumber>
    </recommendedName>
</protein>
<dbReference type="AlphaFoldDB" id="A0A5C5W997"/>
<dbReference type="PANTHER" id="PTHR11113">
    <property type="entry name" value="N-ACETYLGLUCOSAMINE-6-PHOSPHATE DEACETYLASE"/>
    <property type="match status" value="1"/>
</dbReference>
<dbReference type="Pfam" id="PF01979">
    <property type="entry name" value="Amidohydro_1"/>
    <property type="match status" value="1"/>
</dbReference>
<dbReference type="InterPro" id="IPR032466">
    <property type="entry name" value="Metal_Hydrolase"/>
</dbReference>
<dbReference type="RefSeq" id="WP_146573688.1">
    <property type="nucleotide sequence ID" value="NZ_SJPH01000003.1"/>
</dbReference>
<keyword evidence="10" id="KW-1185">Reference proteome</keyword>
<organism evidence="9 10">
    <name type="scientific">Botrimarina hoheduenensis</name>
    <dbReference type="NCBI Taxonomy" id="2528000"/>
    <lineage>
        <taxon>Bacteria</taxon>
        <taxon>Pseudomonadati</taxon>
        <taxon>Planctomycetota</taxon>
        <taxon>Planctomycetia</taxon>
        <taxon>Pirellulales</taxon>
        <taxon>Lacipirellulaceae</taxon>
        <taxon>Botrimarina</taxon>
    </lineage>
</organism>
<keyword evidence="4 6" id="KW-0464">Manganese</keyword>
<dbReference type="Gene3D" id="3.20.20.140">
    <property type="entry name" value="Metal-dependent hydrolases"/>
    <property type="match status" value="1"/>
</dbReference>